<organism evidence="1 2">
    <name type="scientific">Ilyodon furcidens</name>
    <name type="common">goldbreast splitfin</name>
    <dbReference type="NCBI Taxonomy" id="33524"/>
    <lineage>
        <taxon>Eukaryota</taxon>
        <taxon>Metazoa</taxon>
        <taxon>Chordata</taxon>
        <taxon>Craniata</taxon>
        <taxon>Vertebrata</taxon>
        <taxon>Euteleostomi</taxon>
        <taxon>Actinopterygii</taxon>
        <taxon>Neopterygii</taxon>
        <taxon>Teleostei</taxon>
        <taxon>Neoteleostei</taxon>
        <taxon>Acanthomorphata</taxon>
        <taxon>Ovalentaria</taxon>
        <taxon>Atherinomorphae</taxon>
        <taxon>Cyprinodontiformes</taxon>
        <taxon>Goodeidae</taxon>
        <taxon>Ilyodon</taxon>
    </lineage>
</organism>
<evidence type="ECO:0000313" key="1">
    <source>
        <dbReference type="EMBL" id="MEQ2253700.1"/>
    </source>
</evidence>
<comment type="caution">
    <text evidence="1">The sequence shown here is derived from an EMBL/GenBank/DDBJ whole genome shotgun (WGS) entry which is preliminary data.</text>
</comment>
<keyword evidence="2" id="KW-1185">Reference proteome</keyword>
<gene>
    <name evidence="1" type="ORF">ILYODFUR_035084</name>
</gene>
<evidence type="ECO:0000313" key="2">
    <source>
        <dbReference type="Proteomes" id="UP001482620"/>
    </source>
</evidence>
<reference evidence="1 2" key="1">
    <citation type="submission" date="2021-06" db="EMBL/GenBank/DDBJ databases">
        <authorList>
            <person name="Palmer J.M."/>
        </authorList>
    </citation>
    <scope>NUCLEOTIDE SEQUENCE [LARGE SCALE GENOMIC DNA]</scope>
    <source>
        <strain evidence="2">if_2019</strain>
        <tissue evidence="1">Muscle</tissue>
    </source>
</reference>
<dbReference type="EMBL" id="JAHRIQ010099229">
    <property type="protein sequence ID" value="MEQ2253700.1"/>
    <property type="molecule type" value="Genomic_DNA"/>
</dbReference>
<name>A0ABV0VAI4_9TELE</name>
<accession>A0ABV0VAI4</accession>
<protein>
    <submittedName>
        <fullName evidence="1">Uncharacterized protein</fullName>
    </submittedName>
</protein>
<proteinExistence type="predicted"/>
<sequence>MDITFVLPAYLFFKVRRVKLEPVGVLGMICWASHEMEQLLKYTHREQQTLNPRRHSINPFSRRWRHSWNPKKCGLSIQRPEIRLAILTFLSEFLKKNNLSQRFPKRFYEGPKPQFNNAINLVHHHMLLMQMLLNKI</sequence>
<dbReference type="Proteomes" id="UP001482620">
    <property type="component" value="Unassembled WGS sequence"/>
</dbReference>